<proteinExistence type="inferred from homology"/>
<dbReference type="Gene3D" id="3.30.1070.10">
    <property type="entry name" value="Cell division topological specificity factor MinE"/>
    <property type="match status" value="1"/>
</dbReference>
<dbReference type="Pfam" id="PF03776">
    <property type="entry name" value="MinE"/>
    <property type="match status" value="1"/>
</dbReference>
<gene>
    <name evidence="2" type="ORF">SI8410_10014885</name>
</gene>
<dbReference type="InterPro" id="IPR036707">
    <property type="entry name" value="MinE_sf"/>
</dbReference>
<dbReference type="PANTHER" id="PTHR33404:SF2">
    <property type="entry name" value="CELL DIVISION TOPOLOGICAL SPECIFICITY FACTOR HOMOLOG, CHLOROPLASTIC"/>
    <property type="match status" value="1"/>
</dbReference>
<dbReference type="EMBL" id="LR746273">
    <property type="protein sequence ID" value="CAA7404207.1"/>
    <property type="molecule type" value="Genomic_DNA"/>
</dbReference>
<dbReference type="AlphaFoldDB" id="A0A7I8L2F5"/>
<dbReference type="PANTHER" id="PTHR33404">
    <property type="entry name" value="CELL DIVISION TOPOLOGICAL SPECIFICITY FACTOR HOMOLOG, CHLOROPLASTIC"/>
    <property type="match status" value="1"/>
</dbReference>
<evidence type="ECO:0000313" key="2">
    <source>
        <dbReference type="EMBL" id="CAA7404207.1"/>
    </source>
</evidence>
<reference evidence="2" key="1">
    <citation type="submission" date="2020-02" db="EMBL/GenBank/DDBJ databases">
        <authorList>
            <person name="Scholz U."/>
            <person name="Mascher M."/>
            <person name="Fiebig A."/>
        </authorList>
    </citation>
    <scope>NUCLEOTIDE SEQUENCE</scope>
</reference>
<evidence type="ECO:0000256" key="1">
    <source>
        <dbReference type="ARBA" id="ARBA00008168"/>
    </source>
</evidence>
<dbReference type="InterPro" id="IPR005527">
    <property type="entry name" value="MinE"/>
</dbReference>
<accession>A0A7I8L2F5</accession>
<name>A0A7I8L2F5_SPIIN</name>
<sequence length="223" mass="24903">MAVSGDPKLQLLLLPPFASHLRSPSRSAFHLPSSCSKVRFGSGRASHIPFMRTRCRCSVIGRRNQFHTATAKQETEGFILNAVAMNFFERLHLAWRILFPTAMARSSSNANIAKQRLKMILFSDRCAVSDEAKQKILSKITDALSDFIEIDSQDKIQLSVSTDLDLGTVCSVTIPVRRVKPGYGDDDEYRGITNVEYMDTGDESGLVDVRFEFFMPGEDSFGL</sequence>
<keyword evidence="3" id="KW-1185">Reference proteome</keyword>
<dbReference type="Proteomes" id="UP000663760">
    <property type="component" value="Chromosome 10"/>
</dbReference>
<protein>
    <submittedName>
        <fullName evidence="2">Uncharacterized protein</fullName>
    </submittedName>
</protein>
<dbReference type="GO" id="GO:0010020">
    <property type="term" value="P:chloroplast fission"/>
    <property type="evidence" value="ECO:0007669"/>
    <property type="project" value="TreeGrafter"/>
</dbReference>
<organism evidence="2 3">
    <name type="scientific">Spirodela intermedia</name>
    <name type="common">Intermediate duckweed</name>
    <dbReference type="NCBI Taxonomy" id="51605"/>
    <lineage>
        <taxon>Eukaryota</taxon>
        <taxon>Viridiplantae</taxon>
        <taxon>Streptophyta</taxon>
        <taxon>Embryophyta</taxon>
        <taxon>Tracheophyta</taxon>
        <taxon>Spermatophyta</taxon>
        <taxon>Magnoliopsida</taxon>
        <taxon>Liliopsida</taxon>
        <taxon>Araceae</taxon>
        <taxon>Lemnoideae</taxon>
        <taxon>Spirodela</taxon>
    </lineage>
</organism>
<dbReference type="OrthoDB" id="1606438at2759"/>
<dbReference type="GO" id="GO:0051301">
    <property type="term" value="P:cell division"/>
    <property type="evidence" value="ECO:0007669"/>
    <property type="project" value="InterPro"/>
</dbReference>
<comment type="similarity">
    <text evidence="1">Belongs to the MinE family.</text>
</comment>
<evidence type="ECO:0000313" key="3">
    <source>
        <dbReference type="Proteomes" id="UP000663760"/>
    </source>
</evidence>